<accession>A0A0F9UAY8</accession>
<organism evidence="1">
    <name type="scientific">marine sediment metagenome</name>
    <dbReference type="NCBI Taxonomy" id="412755"/>
    <lineage>
        <taxon>unclassified sequences</taxon>
        <taxon>metagenomes</taxon>
        <taxon>ecological metagenomes</taxon>
    </lineage>
</organism>
<gene>
    <name evidence="1" type="ORF">LCGC14_0629480</name>
</gene>
<comment type="caution">
    <text evidence="1">The sequence shown here is derived from an EMBL/GenBank/DDBJ whole genome shotgun (WGS) entry which is preliminary data.</text>
</comment>
<name>A0A0F9UAY8_9ZZZZ</name>
<dbReference type="AlphaFoldDB" id="A0A0F9UAY8"/>
<reference evidence="1" key="1">
    <citation type="journal article" date="2015" name="Nature">
        <title>Complex archaea that bridge the gap between prokaryotes and eukaryotes.</title>
        <authorList>
            <person name="Spang A."/>
            <person name="Saw J.H."/>
            <person name="Jorgensen S.L."/>
            <person name="Zaremba-Niedzwiedzka K."/>
            <person name="Martijn J."/>
            <person name="Lind A.E."/>
            <person name="van Eijk R."/>
            <person name="Schleper C."/>
            <person name="Guy L."/>
            <person name="Ettema T.J."/>
        </authorList>
    </citation>
    <scope>NUCLEOTIDE SEQUENCE</scope>
</reference>
<evidence type="ECO:0000313" key="1">
    <source>
        <dbReference type="EMBL" id="KKN50778.1"/>
    </source>
</evidence>
<sequence length="130" mass="14625">MTKQEKIYTEYEQPQPAIYTDYGKQSRQEEIRAGIEEVICDCCDDVVVFLEAGQTLIEAQEYCRKEGVCAYATDLREAIQKYETSKGVVLKVEGELPLEGLERLSGSAVITWFNANGYSAWEPLIGDKDG</sequence>
<dbReference type="EMBL" id="LAZR01001096">
    <property type="protein sequence ID" value="KKN50778.1"/>
    <property type="molecule type" value="Genomic_DNA"/>
</dbReference>
<protein>
    <submittedName>
        <fullName evidence="1">Uncharacterized protein</fullName>
    </submittedName>
</protein>
<proteinExistence type="predicted"/>